<organism evidence="2 3">
    <name type="scientific">Solanum pinnatisectum</name>
    <name type="common">tansyleaf nightshade</name>
    <dbReference type="NCBI Taxonomy" id="50273"/>
    <lineage>
        <taxon>Eukaryota</taxon>
        <taxon>Viridiplantae</taxon>
        <taxon>Streptophyta</taxon>
        <taxon>Embryophyta</taxon>
        <taxon>Tracheophyta</taxon>
        <taxon>Spermatophyta</taxon>
        <taxon>Magnoliopsida</taxon>
        <taxon>eudicotyledons</taxon>
        <taxon>Gunneridae</taxon>
        <taxon>Pentapetalae</taxon>
        <taxon>asterids</taxon>
        <taxon>lamiids</taxon>
        <taxon>Solanales</taxon>
        <taxon>Solanaceae</taxon>
        <taxon>Solanoideae</taxon>
        <taxon>Solaneae</taxon>
        <taxon>Solanum</taxon>
    </lineage>
</organism>
<protein>
    <submittedName>
        <fullName evidence="2">Uncharacterized protein</fullName>
    </submittedName>
</protein>
<reference evidence="2 3" key="1">
    <citation type="submission" date="2023-10" db="EMBL/GenBank/DDBJ databases">
        <title>Genome-Wide Identification Analysis in wild type Solanum Pinnatisectum Reveals Some Genes Defensing Phytophthora Infestans.</title>
        <authorList>
            <person name="Sun C."/>
        </authorList>
    </citation>
    <scope>NUCLEOTIDE SEQUENCE [LARGE SCALE GENOMIC DNA]</scope>
    <source>
        <strain evidence="2">LQN</strain>
        <tissue evidence="2">Leaf</tissue>
    </source>
</reference>
<dbReference type="InterPro" id="IPR010433">
    <property type="entry name" value="EIF-4B_pln"/>
</dbReference>
<evidence type="ECO:0000313" key="2">
    <source>
        <dbReference type="EMBL" id="KAK4731678.1"/>
    </source>
</evidence>
<evidence type="ECO:0000313" key="3">
    <source>
        <dbReference type="Proteomes" id="UP001311915"/>
    </source>
</evidence>
<dbReference type="Proteomes" id="UP001311915">
    <property type="component" value="Unassembled WGS sequence"/>
</dbReference>
<keyword evidence="3" id="KW-1185">Reference proteome</keyword>
<evidence type="ECO:0000256" key="1">
    <source>
        <dbReference type="SAM" id="MobiDB-lite"/>
    </source>
</evidence>
<feature type="compositionally biased region" description="Gly residues" evidence="1">
    <location>
        <begin position="48"/>
        <end position="62"/>
    </location>
</feature>
<feature type="region of interest" description="Disordered" evidence="1">
    <location>
        <begin position="48"/>
        <end position="76"/>
    </location>
</feature>
<dbReference type="Pfam" id="PF06273">
    <property type="entry name" value="eIF-4B"/>
    <property type="match status" value="1"/>
</dbReference>
<dbReference type="GO" id="GO:0003729">
    <property type="term" value="F:mRNA binding"/>
    <property type="evidence" value="ECO:0007669"/>
    <property type="project" value="TreeGrafter"/>
</dbReference>
<dbReference type="EMBL" id="JAWPEI010000003">
    <property type="protein sequence ID" value="KAK4731678.1"/>
    <property type="molecule type" value="Genomic_DNA"/>
</dbReference>
<dbReference type="AlphaFoldDB" id="A0AAV9M0U3"/>
<gene>
    <name evidence="2" type="ORF">R3W88_024666</name>
</gene>
<proteinExistence type="predicted"/>
<accession>A0AAV9M0U3</accession>
<name>A0AAV9M0U3_9SOLN</name>
<sequence>MAAVPSAAKQSQTAATAATKGLTPEEVLMLPIVPCKRTAEELDQSQLGGGFRSYGYDRQGGGDTDREIAPSRADETDDWGAAKKNRLVMVLKEGGREVKGEVFFSIPSLKLMNVIIGQRIKLLYPLMVEDLIGEGVLGQTVVSPI</sequence>
<comment type="caution">
    <text evidence="2">The sequence shown here is derived from an EMBL/GenBank/DDBJ whole genome shotgun (WGS) entry which is preliminary data.</text>
</comment>
<dbReference type="GO" id="GO:0003743">
    <property type="term" value="F:translation initiation factor activity"/>
    <property type="evidence" value="ECO:0007669"/>
    <property type="project" value="InterPro"/>
</dbReference>
<feature type="compositionally biased region" description="Basic and acidic residues" evidence="1">
    <location>
        <begin position="63"/>
        <end position="74"/>
    </location>
</feature>
<dbReference type="PANTHER" id="PTHR32091">
    <property type="entry name" value="EUKARYOTIC TRANSLATION INITIATION FACTOR 4B"/>
    <property type="match status" value="1"/>
</dbReference>
<dbReference type="PANTHER" id="PTHR32091:SF17">
    <property type="entry name" value="EUKARYOTIC TRANSLATION INITIATION FACTOR 4B3"/>
    <property type="match status" value="1"/>
</dbReference>